<dbReference type="Proteomes" id="UP000011064">
    <property type="component" value="Unassembled WGS sequence"/>
</dbReference>
<dbReference type="VEuPathDB" id="FungiDB:GMDG_01676"/>
<sequence length="472" mass="52787">MMGTYNLAAQNTPDKAKDIILIRTQDEFNASWKMAASEIYEMVETEATSSQIQMRVEIRNEEKMYWDVSDFIRDDAAVNTITRIQPSVLAAVEQYCPGKWTSIAYHNRRAPFYNSEKKITAIVFIEPGTIYAWQDFEEVIANVIRSTTFNGEVAISIEILPGRILPAQPSEDALEYLRVSSIPMVPSNGSSIAPALSTDAAGTLGVVVNFRDGREEEVKRCFLTCYHVIAPGDPAGKEVNDSRGIGLYGRRVDAQINIHYPARYDSIQTRRVCMARVAHNQGTQKDHDIIERLRQIAARGPIGQVKFASGYRLLANRRRMDWALVELDPALLVQNLLPIEEQFKDECFVRIEPRYVAQEGETVSGTNTIIANTWYGKVGRTSKCTAAEFNGIQRNISWGNGLFSDEYECKSLHSGEQFARGGDSGSLVFNLDKEWVGMLFAAEKSTECGFVTPVYELIKDIEETTGGTITLA</sequence>
<keyword evidence="2" id="KW-1185">Reference proteome</keyword>
<evidence type="ECO:0000313" key="2">
    <source>
        <dbReference type="Proteomes" id="UP000011064"/>
    </source>
</evidence>
<reference evidence="2" key="1">
    <citation type="submission" date="2010-09" db="EMBL/GenBank/DDBJ databases">
        <title>The genome sequence of Geomyces destructans 20631-21.</title>
        <authorList>
            <consortium name="The Broad Institute Genome Sequencing Platform"/>
            <person name="Cuomo C.A."/>
            <person name="Blehert D.S."/>
            <person name="Lorch J.M."/>
            <person name="Young S.K."/>
            <person name="Zeng Q."/>
            <person name="Gargeya S."/>
            <person name="Fitzgerald M."/>
            <person name="Haas B."/>
            <person name="Abouelleil A."/>
            <person name="Alvarado L."/>
            <person name="Arachchi H.M."/>
            <person name="Berlin A."/>
            <person name="Brown A."/>
            <person name="Chapman S.B."/>
            <person name="Chen Z."/>
            <person name="Dunbar C."/>
            <person name="Freedman E."/>
            <person name="Gearin G."/>
            <person name="Gellesch M."/>
            <person name="Goldberg J."/>
            <person name="Griggs A."/>
            <person name="Gujja S."/>
            <person name="Heiman D."/>
            <person name="Howarth C."/>
            <person name="Larson L."/>
            <person name="Lui A."/>
            <person name="MacDonald P.J.P."/>
            <person name="Montmayeur A."/>
            <person name="Murphy C."/>
            <person name="Neiman D."/>
            <person name="Pearson M."/>
            <person name="Priest M."/>
            <person name="Roberts A."/>
            <person name="Saif S."/>
            <person name="Shea T."/>
            <person name="Shenoy N."/>
            <person name="Sisk P."/>
            <person name="Stolte C."/>
            <person name="Sykes S."/>
            <person name="Wortman J."/>
            <person name="Nusbaum C."/>
            <person name="Birren B."/>
        </authorList>
    </citation>
    <scope>NUCLEOTIDE SEQUENCE [LARGE SCALE GENOMIC DNA]</scope>
    <source>
        <strain evidence="2">ATCC MYA-4855 / 20631-21</strain>
    </source>
</reference>
<gene>
    <name evidence="1" type="ORF">GMDG_01676</name>
</gene>
<dbReference type="SUPFAM" id="SSF50494">
    <property type="entry name" value="Trypsin-like serine proteases"/>
    <property type="match status" value="1"/>
</dbReference>
<organism evidence="1 2">
    <name type="scientific">Pseudogymnoascus destructans (strain ATCC MYA-4855 / 20631-21)</name>
    <name type="common">Bat white-nose syndrome fungus</name>
    <name type="synonym">Geomyces destructans</name>
    <dbReference type="NCBI Taxonomy" id="658429"/>
    <lineage>
        <taxon>Eukaryota</taxon>
        <taxon>Fungi</taxon>
        <taxon>Dikarya</taxon>
        <taxon>Ascomycota</taxon>
        <taxon>Pezizomycotina</taxon>
        <taxon>Leotiomycetes</taxon>
        <taxon>Thelebolales</taxon>
        <taxon>Thelebolaceae</taxon>
        <taxon>Pseudogymnoascus</taxon>
    </lineage>
</organism>
<accession>L8FXK8</accession>
<dbReference type="OrthoDB" id="5424209at2759"/>
<dbReference type="AlphaFoldDB" id="L8FXK8"/>
<dbReference type="InterPro" id="IPR009003">
    <property type="entry name" value="Peptidase_S1_PA"/>
</dbReference>
<dbReference type="STRING" id="658429.L8FXK8"/>
<proteinExistence type="predicted"/>
<dbReference type="InParanoid" id="L8FXK8"/>
<dbReference type="Pfam" id="PF08192">
    <property type="entry name" value="Peptidase_S64"/>
    <property type="match status" value="1"/>
</dbReference>
<dbReference type="EMBL" id="GL573189">
    <property type="protein sequence ID" value="ELR05238.1"/>
    <property type="molecule type" value="Genomic_DNA"/>
</dbReference>
<evidence type="ECO:0000313" key="1">
    <source>
        <dbReference type="EMBL" id="ELR05238.1"/>
    </source>
</evidence>
<dbReference type="HOGENOM" id="CLU_036009_0_0_1"/>
<protein>
    <submittedName>
        <fullName evidence="1">Uncharacterized protein</fullName>
    </submittedName>
</protein>
<name>L8FXK8_PSED2</name>
<dbReference type="InterPro" id="IPR012985">
    <property type="entry name" value="Peptidase_S64_Ssy5"/>
</dbReference>